<proteinExistence type="inferred from homology"/>
<dbReference type="EMBL" id="UXUI01010046">
    <property type="protein sequence ID" value="VDD94682.1"/>
    <property type="molecule type" value="Genomic_DNA"/>
</dbReference>
<reference evidence="5" key="1">
    <citation type="submission" date="2017-02" db="UniProtKB">
        <authorList>
            <consortium name="WormBaseParasite"/>
        </authorList>
    </citation>
    <scope>IDENTIFICATION</scope>
</reference>
<dbReference type="PANTHER" id="PTHR13554:SF10">
    <property type="entry name" value="26S PROTEASOME NON-ATPASE REGULATORY SUBUNIT 5"/>
    <property type="match status" value="1"/>
</dbReference>
<dbReference type="InterPro" id="IPR019538">
    <property type="entry name" value="PSMD5"/>
</dbReference>
<gene>
    <name evidence="3" type="ORF">EVEC_LOCUS9433</name>
</gene>
<name>A0A0N4VGY7_ENTVE</name>
<evidence type="ECO:0000313" key="5">
    <source>
        <dbReference type="WBParaSite" id="EVEC_0001007601-mRNA-1"/>
    </source>
</evidence>
<dbReference type="InterPro" id="IPR016024">
    <property type="entry name" value="ARM-type_fold"/>
</dbReference>
<reference evidence="3 4" key="2">
    <citation type="submission" date="2018-10" db="EMBL/GenBank/DDBJ databases">
        <authorList>
            <consortium name="Pathogen Informatics"/>
        </authorList>
    </citation>
    <scope>NUCLEOTIDE SEQUENCE [LARGE SCALE GENOMIC DNA]</scope>
</reference>
<dbReference type="OrthoDB" id="10250600at2759"/>
<dbReference type="SUPFAM" id="SSF48371">
    <property type="entry name" value="ARM repeat"/>
    <property type="match status" value="1"/>
</dbReference>
<dbReference type="Pfam" id="PF10508">
    <property type="entry name" value="Proteasom_PSMB"/>
    <property type="match status" value="1"/>
</dbReference>
<dbReference type="GO" id="GO:0005829">
    <property type="term" value="C:cytosol"/>
    <property type="evidence" value="ECO:0007669"/>
    <property type="project" value="TreeGrafter"/>
</dbReference>
<dbReference type="Proteomes" id="UP000274131">
    <property type="component" value="Unassembled WGS sequence"/>
</dbReference>
<evidence type="ECO:0000256" key="2">
    <source>
        <dbReference type="ARBA" id="ARBA00014933"/>
    </source>
</evidence>
<evidence type="ECO:0000313" key="4">
    <source>
        <dbReference type="Proteomes" id="UP000274131"/>
    </source>
</evidence>
<evidence type="ECO:0000256" key="1">
    <source>
        <dbReference type="ARBA" id="ARBA00006823"/>
    </source>
</evidence>
<evidence type="ECO:0000313" key="3">
    <source>
        <dbReference type="EMBL" id="VDD94682.1"/>
    </source>
</evidence>
<sequence>MVARDSWLEVKDLLNRLLNTITVPNLVSRHQIIVLNAINNSPSIVVDFLADLIARNIEQLETELATSHIAIPIAFARRITDSQCCDSIAKFLWRFAHIDAVRNELESLLVNADTGVRFRIHQVTSNYLKEKGTGSEVSELLQSLIEEISVPDILTQLTAIEMLSEAAYNNKAATAYLFSLGLIDNMYSLLNAVAEQPDAGFLFPGMGIKFILAVMKFFGHLSITDAQCLRRYPNFLRNLLDLVYQYDRLDASLRLLAFDTLAVVASTEDAKRYLSSFSEYDLEKAMNTFGVAIATGPLELRVRHVEALSILFHSERKTPKEDISDIAKCWWKFLGDGFPSVVVTYMSRPFEQLRLATLQLIANVLCYSWGAEVLKSTNGFVNAVLDRRVETTPQGKHLKYNIVSLLVEKGSNLFTPDALMRLKLYLREGPFYVEVPPSLDLMND</sequence>
<comment type="similarity">
    <text evidence="1">Belongs to the proteasome subunit S5B/HSM3 family.</text>
</comment>
<protein>
    <recommendedName>
        <fullName evidence="2">26S proteasome non-ATPase regulatory subunit 5</fullName>
    </recommendedName>
</protein>
<accession>A0A0N4VGY7</accession>
<dbReference type="WBParaSite" id="EVEC_0001007601-mRNA-1">
    <property type="protein sequence ID" value="EVEC_0001007601-mRNA-1"/>
    <property type="gene ID" value="EVEC_0001007601"/>
</dbReference>
<dbReference type="STRING" id="51028.A0A0N4VGY7"/>
<organism evidence="5">
    <name type="scientific">Enterobius vermicularis</name>
    <name type="common">Human pinworm</name>
    <dbReference type="NCBI Taxonomy" id="51028"/>
    <lineage>
        <taxon>Eukaryota</taxon>
        <taxon>Metazoa</taxon>
        <taxon>Ecdysozoa</taxon>
        <taxon>Nematoda</taxon>
        <taxon>Chromadorea</taxon>
        <taxon>Rhabditida</taxon>
        <taxon>Spirurina</taxon>
        <taxon>Oxyuridomorpha</taxon>
        <taxon>Oxyuroidea</taxon>
        <taxon>Oxyuridae</taxon>
        <taxon>Enterobius</taxon>
    </lineage>
</organism>
<dbReference type="GO" id="GO:0043248">
    <property type="term" value="P:proteasome assembly"/>
    <property type="evidence" value="ECO:0007669"/>
    <property type="project" value="InterPro"/>
</dbReference>
<dbReference type="PANTHER" id="PTHR13554">
    <property type="entry name" value="26S PROTEASOME NON-ATPASE REGULATORY SUBUNIT 5-RELATED"/>
    <property type="match status" value="1"/>
</dbReference>
<dbReference type="AlphaFoldDB" id="A0A0N4VGY7"/>
<keyword evidence="4" id="KW-1185">Reference proteome</keyword>